<dbReference type="OrthoDB" id="10298401at2759"/>
<proteinExistence type="predicted"/>
<dbReference type="AlphaFoldDB" id="A0A8S1TFR6"/>
<protein>
    <recommendedName>
        <fullName evidence="4">Mini antigen</fullName>
    </recommendedName>
</protein>
<accession>A0A8S1TFR6</accession>
<gene>
    <name evidence="2" type="ORF">POCTA_138.1.T0230036</name>
</gene>
<dbReference type="EMBL" id="CAJJDP010000023">
    <property type="protein sequence ID" value="CAD8149872.1"/>
    <property type="molecule type" value="Genomic_DNA"/>
</dbReference>
<evidence type="ECO:0008006" key="4">
    <source>
        <dbReference type="Google" id="ProtNLM"/>
    </source>
</evidence>
<feature type="chain" id="PRO_5035794495" description="Mini antigen" evidence="1">
    <location>
        <begin position="16"/>
        <end position="283"/>
    </location>
</feature>
<evidence type="ECO:0000313" key="3">
    <source>
        <dbReference type="Proteomes" id="UP000683925"/>
    </source>
</evidence>
<reference evidence="2" key="1">
    <citation type="submission" date="2021-01" db="EMBL/GenBank/DDBJ databases">
        <authorList>
            <consortium name="Genoscope - CEA"/>
            <person name="William W."/>
        </authorList>
    </citation>
    <scope>NUCLEOTIDE SEQUENCE</scope>
</reference>
<comment type="caution">
    <text evidence="2">The sequence shown here is derived from an EMBL/GenBank/DDBJ whole genome shotgun (WGS) entry which is preliminary data.</text>
</comment>
<name>A0A8S1TFR6_PAROT</name>
<evidence type="ECO:0000256" key="1">
    <source>
        <dbReference type="SAM" id="SignalP"/>
    </source>
</evidence>
<sequence length="283" mass="32755">MIYYYLIGFLLLVNGQSITTLKISEFYQCSCENLKTPLDCIQDFCNWDFVNDVCQNKECKEFSKGDCQAVPDPFNCVWNYKTAKCEDFKACSDFSFSSSWGDRCYDLINCQVDLDSLDPRSKTVKCMDRSNDSAKSVVNCHKIPYESCKWLVTDNDEICVRNLEKKTCETKQINNCADYSLKSTCDKSTCYWDGTCKSLDCSKLSEEGCQYYYSFDSKNITLCTWKENQCTNLNIDNLKQNQCLSYTLYSYAWNPDSEKCEICKKQMLLILSYGLILLFLGFN</sequence>
<feature type="signal peptide" evidence="1">
    <location>
        <begin position="1"/>
        <end position="15"/>
    </location>
</feature>
<dbReference type="OMA" id="CTWKENQ"/>
<dbReference type="Proteomes" id="UP000683925">
    <property type="component" value="Unassembled WGS sequence"/>
</dbReference>
<keyword evidence="3" id="KW-1185">Reference proteome</keyword>
<evidence type="ECO:0000313" key="2">
    <source>
        <dbReference type="EMBL" id="CAD8149872.1"/>
    </source>
</evidence>
<keyword evidence="1" id="KW-0732">Signal</keyword>
<organism evidence="2 3">
    <name type="scientific">Paramecium octaurelia</name>
    <dbReference type="NCBI Taxonomy" id="43137"/>
    <lineage>
        <taxon>Eukaryota</taxon>
        <taxon>Sar</taxon>
        <taxon>Alveolata</taxon>
        <taxon>Ciliophora</taxon>
        <taxon>Intramacronucleata</taxon>
        <taxon>Oligohymenophorea</taxon>
        <taxon>Peniculida</taxon>
        <taxon>Parameciidae</taxon>
        <taxon>Paramecium</taxon>
    </lineage>
</organism>